<evidence type="ECO:0000313" key="2">
    <source>
        <dbReference type="EMBL" id="AAN81063.1"/>
    </source>
</evidence>
<protein>
    <submittedName>
        <fullName evidence="2">Uncharacterized protein</fullName>
    </submittedName>
</protein>
<dbReference type="eggNOG" id="ENOG50335VW">
    <property type="taxonomic scope" value="Bacteria"/>
</dbReference>
<dbReference type="Proteomes" id="UP000001410">
    <property type="component" value="Chromosome"/>
</dbReference>
<sequence length="204" mass="23077">MQTMLMLKKGMMLVGLIFFSLPANAGCTLEETARKVIMGFQQEDAQLINSLIDKKTGLYVLFHRGASMDVENLKQINFRQPVPEYFPWPSAGEHVPRDDEFNKKAIPKFNCERGWNKQGYFISNSDVHHKVSRSLVFTQMFGSPQNTISDAQIAAARRMEYGAVRVVAAPEESNDGLVFYLSQLYSYDSDWYLTVVDQIGDCGA</sequence>
<dbReference type="KEGG" id="ecc:c2607"/>
<dbReference type="AlphaFoldDB" id="A0A0H2V8N7"/>
<evidence type="ECO:0000313" key="3">
    <source>
        <dbReference type="Proteomes" id="UP000001410"/>
    </source>
</evidence>
<dbReference type="STRING" id="199310.c2607"/>
<feature type="chain" id="PRO_5002599613" evidence="1">
    <location>
        <begin position="26"/>
        <end position="204"/>
    </location>
</feature>
<name>A0A0H2V8N7_ECOL6</name>
<keyword evidence="3" id="KW-1185">Reference proteome</keyword>
<dbReference type="HOGENOM" id="CLU_117558_0_0_6"/>
<reference evidence="2 3" key="1">
    <citation type="journal article" date="2002" name="Proc. Natl. Acad. Sci. U.S.A.">
        <title>Extensive mosaic structure revealed by the complete genome sequence of uropathogenic Escherichia coli.</title>
        <authorList>
            <person name="Welch R.A."/>
            <person name="Burland V."/>
            <person name="Plunkett G.III."/>
            <person name="Redford P."/>
            <person name="Roesch P."/>
            <person name="Rasko D."/>
            <person name="Buckles E.L."/>
            <person name="Liou S.R."/>
            <person name="Boutin A."/>
            <person name="Hackett J."/>
            <person name="Stroud D."/>
            <person name="Mayhew G.F."/>
            <person name="Rose D.J."/>
            <person name="Zhou S."/>
            <person name="Schwartz D.C."/>
            <person name="Perna N.T."/>
            <person name="Mobley H.L."/>
            <person name="Donnenberg M.S."/>
            <person name="Blattner F.R."/>
        </authorList>
    </citation>
    <scope>NUCLEOTIDE SEQUENCE [LARGE SCALE GENOMIC DNA]</scope>
    <source>
        <strain evidence="3">CFT073 / ATCC 700928 / UPEC</strain>
    </source>
</reference>
<proteinExistence type="predicted"/>
<gene>
    <name evidence="2" type="ordered locus">c2607</name>
</gene>
<feature type="signal peptide" evidence="1">
    <location>
        <begin position="1"/>
        <end position="25"/>
    </location>
</feature>
<keyword evidence="1" id="KW-0732">Signal</keyword>
<accession>A0A0H2V8N7</accession>
<dbReference type="EMBL" id="AE014075">
    <property type="protein sequence ID" value="AAN81063.1"/>
    <property type="molecule type" value="Genomic_DNA"/>
</dbReference>
<organism evidence="2 3">
    <name type="scientific">Escherichia coli O6:H1 (strain CFT073 / ATCC 700928 / UPEC)</name>
    <dbReference type="NCBI Taxonomy" id="199310"/>
    <lineage>
        <taxon>Bacteria</taxon>
        <taxon>Pseudomonadati</taxon>
        <taxon>Pseudomonadota</taxon>
        <taxon>Gammaproteobacteria</taxon>
        <taxon>Enterobacterales</taxon>
        <taxon>Enterobacteriaceae</taxon>
        <taxon>Escherichia</taxon>
    </lineage>
</organism>
<evidence type="ECO:0000256" key="1">
    <source>
        <dbReference type="SAM" id="SignalP"/>
    </source>
</evidence>